<comment type="subcellular location">
    <subcellularLocation>
        <location evidence="2">Endoplasmic reticulum-Golgi intermediate compartment</location>
    </subcellularLocation>
    <subcellularLocation>
        <location evidence="1">Golgi apparatus</location>
        <location evidence="1">cis-Golgi network</location>
    </subcellularLocation>
</comment>
<dbReference type="Pfam" id="PF01369">
    <property type="entry name" value="Sec7"/>
    <property type="match status" value="1"/>
</dbReference>
<evidence type="ECO:0000256" key="2">
    <source>
        <dbReference type="ARBA" id="ARBA00004399"/>
    </source>
</evidence>
<dbReference type="FunFam" id="1.10.1000.11:FF:000007">
    <property type="entry name" value="Golgi-specific brefeldin A-resistance guanine nucleotide exchange factor 1"/>
    <property type="match status" value="1"/>
</dbReference>
<protein>
    <submittedName>
        <fullName evidence="7">Golgi-specific brefeldin A-resistance guanine nucleotide exchange factor 1</fullName>
    </submittedName>
</protein>
<dbReference type="GeneID" id="105366284"/>
<evidence type="ECO:0000259" key="5">
    <source>
        <dbReference type="PROSITE" id="PS50190"/>
    </source>
</evidence>
<accession>A0AAJ7E0B5</accession>
<dbReference type="GO" id="GO:0005794">
    <property type="term" value="C:Golgi apparatus"/>
    <property type="evidence" value="ECO:0007669"/>
    <property type="project" value="UniProtKB-SubCell"/>
</dbReference>
<feature type="domain" description="SEC7" evidence="5">
    <location>
        <begin position="667"/>
        <end position="860"/>
    </location>
</feature>
<dbReference type="Pfam" id="PF23325">
    <property type="entry name" value="TPR_28"/>
    <property type="match status" value="1"/>
</dbReference>
<dbReference type="InterPro" id="IPR035999">
    <property type="entry name" value="Sec7_dom_sf"/>
</dbReference>
<dbReference type="InterPro" id="IPR000904">
    <property type="entry name" value="Sec7_dom"/>
</dbReference>
<dbReference type="Pfam" id="PF12783">
    <property type="entry name" value="Sec7-like_HUS"/>
    <property type="match status" value="1"/>
</dbReference>
<dbReference type="GO" id="GO:0005793">
    <property type="term" value="C:endoplasmic reticulum-Golgi intermediate compartment"/>
    <property type="evidence" value="ECO:0007669"/>
    <property type="project" value="UniProtKB-SubCell"/>
</dbReference>
<dbReference type="SUPFAM" id="SSF48425">
    <property type="entry name" value="Sec7 domain"/>
    <property type="match status" value="1"/>
</dbReference>
<dbReference type="InterPro" id="IPR032691">
    <property type="entry name" value="Mon2/Sec7/BIG1-like_HUS"/>
</dbReference>
<reference evidence="7" key="1">
    <citation type="submission" date="2025-08" db="UniProtKB">
        <authorList>
            <consortium name="RefSeq"/>
        </authorList>
    </citation>
    <scope>IDENTIFICATION</scope>
</reference>
<dbReference type="GO" id="GO:0005085">
    <property type="term" value="F:guanyl-nucleotide exchange factor activity"/>
    <property type="evidence" value="ECO:0007669"/>
    <property type="project" value="InterPro"/>
</dbReference>
<keyword evidence="6" id="KW-1185">Reference proteome</keyword>
<dbReference type="Proteomes" id="UP000695007">
    <property type="component" value="Unplaced"/>
</dbReference>
<name>A0AAJ7E0B5_9HYME</name>
<dbReference type="GO" id="GO:0010256">
    <property type="term" value="P:endomembrane system organization"/>
    <property type="evidence" value="ECO:0007669"/>
    <property type="project" value="UniProtKB-ARBA"/>
</dbReference>
<dbReference type="InterPro" id="IPR016024">
    <property type="entry name" value="ARM-type_fold"/>
</dbReference>
<dbReference type="GO" id="GO:0032012">
    <property type="term" value="P:regulation of ARF protein signal transduction"/>
    <property type="evidence" value="ECO:0007669"/>
    <property type="project" value="InterPro"/>
</dbReference>
<evidence type="ECO:0000256" key="4">
    <source>
        <dbReference type="ARBA" id="ARBA00023034"/>
    </source>
</evidence>
<dbReference type="GO" id="GO:0016197">
    <property type="term" value="P:endosomal transport"/>
    <property type="evidence" value="ECO:0007669"/>
    <property type="project" value="UniProtKB-ARBA"/>
</dbReference>
<sequence>MTTMTTDRMMRSNCPGGGLYVVEGEIGLLMTAMRRGVRWSSHSHQDEDQDVLMKGLTTLKEALNETKNLSLVEPGVFMAPFLEIIRSEETTGPVTSLALSAVNKIISYGLIDAEHPAVAPCVEAIADAVTHARFVGTDASGDGVVLMRILQVLKALVLSHPGDNLSNESVCEIMLSCFRICFETRLTELLRKTAEHCLRDMVQHLFVRLPQFSDDIRGLLNMKKMRTSNMESTRNKSKKNKVNLKPKIKSNFNDIDDTETQLLSSAEKVKINHLATTPVMPAGNIVDMQGSLNQVAPDKMEEDKSENKTGGFKTECSKNVSNKDSVTVETSKKDLNLFGDNVIIKSDNESKVELQSPNVESKQFESSTEMNQIILSTSESLTKQNILDSQDDKSNFIQSPAGSVEDLSVEESNTINANLSAVKISSESAEEYMNAQSVRFIPLQQHPPYGSLCIRELFRFLVSSCSPLDKQNTEIMMHFGLSLLQVTLEVAADALSNFPSLLALAKDDLTRNLILLLGMDRLSILAANLQVSFLLFESQREHLKFQMEQFIVKLMELVHSDSNRISYEQRELALEAIVRLWKIPGLPAELFINYDCGLFSINLYEELMKMLSKNISALVGNMYSMQFISLDAIFSLIAGMEARCKDYTNVLKSSRHSGLANLPSREELLEIKAQKRWLAIGSEKFNENPREGIEKLGEHGLLGENPRHPNPDKIAKLLRENPTLDKKAIGEYLSKKENTNILHSFVHSFNLYNTRIDQAVRQYMETFRLPGEAPLISLLLEKFAEHWHESNNRPFASADAAFTLAYAIIMLNVDQHNHNVKRQSNPMTAEEFKKNLKKINGGADFNQDMLEEIYTAVKNEEIIMPAEQTGLVKENYLWKCLLRRGASPESIYAKVGDSSEFIDKELAERAWAPIISALCRAYDKAPDRALQRKVAQTFLSCATISAHYGMTSDLDTLIVSLCKFTGLAAGGQVDQIVLKLGGSGTCQLATRTLFKICHMHGDALRASWKNIIDCLQMLFKANLLPKNLTEGEDFLDPTGKVSLIRESITPKPPPVEQGLLSSLYSYIASDTSRTSHPVVTVAKKRAIECIAHCYLKQIFEESKFLQVESLRSLVTALVSASASDEGAAVFLLEQLLDVTVQNRDRVSCIWPVVQAQLDGLLTSAARDNQPHLLERATVGMLRLAVRLLRGEEFARTVLAPLAPLGQLTSVATPPLARQIAYGLAELLETGAANIHSTEDWRIVFSLLECTGAGALQPRQNIIMAETTVRGSPVLMLDHRPASPVPEWVLVSPTGTEAPLPVAADTIVLDRELQPHDPTALVKCCESLTFLVRDVAHVTPFNFELCVRCVRTFAEAVLCSATRRTRVHNGTDEPPSYQQTPLQLLDLMHTLHTKTAQVFRWWAEEENNASGIGKGTVTPVSLWPQAWRPLLQGIARLCCDSRRPVRAAAITFLQSTLLAHDLGQLSAVEWSQCLEQVLFPLLAQLLGPIAANDPLAVEETRVRAAMLLSKVFLHHLNPLLTLSGFLPLWLTVLDLLRAYMHADNSENLYEAIPESLKNMLLVMSSAGVLQVDSYLWTPTWRAIDAFLPNLKNELFPKPMSLSEQKLLTYSVPVLSYSEDQPAPSMPRPQQEEPTNMVLPSFLLDAKEPQQMISLMSQPVPGVSSPVTIQPTSPIYVALPQEQMPEQQQQVPLCYQALDIDNSGSPTKHHFAHMPQMQDFDSGVYSETLKHTVECETQSEIPAGDTAMIFNSAAYFSEDPATDRLFIITNP</sequence>
<dbReference type="CDD" id="cd00171">
    <property type="entry name" value="Sec7"/>
    <property type="match status" value="1"/>
</dbReference>
<dbReference type="SMART" id="SM00222">
    <property type="entry name" value="Sec7"/>
    <property type="match status" value="1"/>
</dbReference>
<dbReference type="SUPFAM" id="SSF48371">
    <property type="entry name" value="ARM repeat"/>
    <property type="match status" value="1"/>
</dbReference>
<proteinExistence type="predicted"/>
<dbReference type="PANTHER" id="PTHR10663">
    <property type="entry name" value="GUANYL-NUCLEOTIDE EXCHANGE FACTOR"/>
    <property type="match status" value="1"/>
</dbReference>
<organism evidence="6 7">
    <name type="scientific">Ceratosolen solmsi marchali</name>
    <dbReference type="NCBI Taxonomy" id="326594"/>
    <lineage>
        <taxon>Eukaryota</taxon>
        <taxon>Metazoa</taxon>
        <taxon>Ecdysozoa</taxon>
        <taxon>Arthropoda</taxon>
        <taxon>Hexapoda</taxon>
        <taxon>Insecta</taxon>
        <taxon>Pterygota</taxon>
        <taxon>Neoptera</taxon>
        <taxon>Endopterygota</taxon>
        <taxon>Hymenoptera</taxon>
        <taxon>Apocrita</taxon>
        <taxon>Proctotrupomorpha</taxon>
        <taxon>Chalcidoidea</taxon>
        <taxon>Agaonidae</taxon>
        <taxon>Agaoninae</taxon>
        <taxon>Ceratosolen</taxon>
    </lineage>
</organism>
<dbReference type="PROSITE" id="PS50190">
    <property type="entry name" value="SEC7"/>
    <property type="match status" value="1"/>
</dbReference>
<dbReference type="CTD" id="36337"/>
<evidence type="ECO:0000256" key="1">
    <source>
        <dbReference type="ARBA" id="ARBA00004222"/>
    </source>
</evidence>
<dbReference type="RefSeq" id="XP_011502980.1">
    <property type="nucleotide sequence ID" value="XM_011504678.1"/>
</dbReference>
<dbReference type="Gene3D" id="1.10.1000.11">
    <property type="entry name" value="Arf Nucleotide-binding Site Opener,domain 2"/>
    <property type="match status" value="1"/>
</dbReference>
<dbReference type="PANTHER" id="PTHR10663:SF388">
    <property type="entry name" value="GOLGI-SPECIFIC BREFELDIN A-RESISTANCE GUANINE NUCLEOTIDE EXCHANGE FACTOR 1"/>
    <property type="match status" value="1"/>
</dbReference>
<evidence type="ECO:0000313" key="6">
    <source>
        <dbReference type="Proteomes" id="UP000695007"/>
    </source>
</evidence>
<dbReference type="InterPro" id="IPR056604">
    <property type="entry name" value="GBF1-like_TPR"/>
</dbReference>
<evidence type="ECO:0000256" key="3">
    <source>
        <dbReference type="ARBA" id="ARBA00022448"/>
    </source>
</evidence>
<dbReference type="KEGG" id="csol:105366284"/>
<keyword evidence="3" id="KW-0813">Transport</keyword>
<gene>
    <name evidence="7" type="primary">LOC105366284</name>
</gene>
<evidence type="ECO:0000313" key="7">
    <source>
        <dbReference type="RefSeq" id="XP_011502980.1"/>
    </source>
</evidence>
<dbReference type="Gene3D" id="1.10.220.20">
    <property type="match status" value="1"/>
</dbReference>
<dbReference type="InterPro" id="IPR023394">
    <property type="entry name" value="Sec7_C_sf"/>
</dbReference>
<keyword evidence="4" id="KW-0333">Golgi apparatus</keyword>